<gene>
    <name evidence="7" type="ORF">BQ8794_30229</name>
</gene>
<dbReference type="InterPro" id="IPR036397">
    <property type="entry name" value="RNaseH_sf"/>
</dbReference>
<evidence type="ECO:0000256" key="2">
    <source>
        <dbReference type="ARBA" id="ARBA00022578"/>
    </source>
</evidence>
<dbReference type="GO" id="GO:0032196">
    <property type="term" value="P:transposition"/>
    <property type="evidence" value="ECO:0007669"/>
    <property type="project" value="UniProtKB-KW"/>
</dbReference>
<dbReference type="InterPro" id="IPR032874">
    <property type="entry name" value="DDE_dom"/>
</dbReference>
<proteinExistence type="predicted"/>
<dbReference type="InterPro" id="IPR052183">
    <property type="entry name" value="IS_Transposase"/>
</dbReference>
<keyword evidence="3" id="KW-0238">DNA-binding</keyword>
<evidence type="ECO:0000256" key="1">
    <source>
        <dbReference type="ARBA" id="ARBA00002286"/>
    </source>
</evidence>
<dbReference type="Pfam" id="PF13610">
    <property type="entry name" value="DDE_Tnp_IS240"/>
    <property type="match status" value="1"/>
</dbReference>
<dbReference type="NCBIfam" id="NF033587">
    <property type="entry name" value="transpos_IS6"/>
    <property type="match status" value="1"/>
</dbReference>
<keyword evidence="2" id="KW-0815">Transposition</keyword>
<dbReference type="GO" id="GO:0006310">
    <property type="term" value="P:DNA recombination"/>
    <property type="evidence" value="ECO:0007669"/>
    <property type="project" value="UniProtKB-KW"/>
</dbReference>
<evidence type="ECO:0000259" key="6">
    <source>
        <dbReference type="Pfam" id="PF13610"/>
    </source>
</evidence>
<comment type="function">
    <text evidence="1">Involved in the transposition of the insertion sequence.</text>
</comment>
<name>A0A1R3VA44_9HYPH</name>
<dbReference type="AlphaFoldDB" id="A0A1R3VA44"/>
<dbReference type="GO" id="GO:0003677">
    <property type="term" value="F:DNA binding"/>
    <property type="evidence" value="ECO:0007669"/>
    <property type="project" value="UniProtKB-KW"/>
</dbReference>
<evidence type="ECO:0000256" key="4">
    <source>
        <dbReference type="ARBA" id="ARBA00023172"/>
    </source>
</evidence>
<sequence>MKEMMAERGISIDHSTIHRWVVHFSPLLLKRFNRRKRAVSGRWHIDETYIKVRGRWMYLYRAIDSVGDTVEFWFSEHRDLPAAKRFLRKALQRHGHPERIVIDGSQTNREAILSCDAESRLRDRSRRQLKPIRIRKSQYLNSRIEQDHRRIKCRVRPMLGFKSFASAIATLGGIEMIHMMRKRQPRYAFNPNPPSSSNWKSSPPREAGVVPRVSIARRQFCNGTVQIIAAPSPRRHCRASGLVQGSILPVCEQEGRAIS</sequence>
<dbReference type="PANTHER" id="PTHR35528:SF3">
    <property type="entry name" value="BLL1675 PROTEIN"/>
    <property type="match status" value="1"/>
</dbReference>
<dbReference type="EMBL" id="FTPD01000023">
    <property type="protein sequence ID" value="SIT56780.1"/>
    <property type="molecule type" value="Genomic_DNA"/>
</dbReference>
<keyword evidence="4" id="KW-0233">DNA recombination</keyword>
<accession>A0A1R3VA44</accession>
<dbReference type="SUPFAM" id="SSF53098">
    <property type="entry name" value="Ribonuclease H-like"/>
    <property type="match status" value="1"/>
</dbReference>
<organism evidence="7 8">
    <name type="scientific">Mesorhizobium prunaredense</name>
    <dbReference type="NCBI Taxonomy" id="1631249"/>
    <lineage>
        <taxon>Bacteria</taxon>
        <taxon>Pseudomonadati</taxon>
        <taxon>Pseudomonadota</taxon>
        <taxon>Alphaproteobacteria</taxon>
        <taxon>Hyphomicrobiales</taxon>
        <taxon>Phyllobacteriaceae</taxon>
        <taxon>Mesorhizobium</taxon>
    </lineage>
</organism>
<evidence type="ECO:0000256" key="3">
    <source>
        <dbReference type="ARBA" id="ARBA00023125"/>
    </source>
</evidence>
<feature type="compositionally biased region" description="Low complexity" evidence="5">
    <location>
        <begin position="195"/>
        <end position="204"/>
    </location>
</feature>
<feature type="region of interest" description="Disordered" evidence="5">
    <location>
        <begin position="186"/>
        <end position="206"/>
    </location>
</feature>
<dbReference type="PANTHER" id="PTHR35528">
    <property type="entry name" value="BLL1675 PROTEIN"/>
    <property type="match status" value="1"/>
</dbReference>
<dbReference type="STRING" id="1631249.BQ8794_30229"/>
<dbReference type="Proteomes" id="UP000188388">
    <property type="component" value="Unassembled WGS sequence"/>
</dbReference>
<reference evidence="8" key="1">
    <citation type="submission" date="2017-01" db="EMBL/GenBank/DDBJ databases">
        <authorList>
            <person name="Brunel B."/>
        </authorList>
    </citation>
    <scope>NUCLEOTIDE SEQUENCE [LARGE SCALE GENOMIC DNA]</scope>
</reference>
<protein>
    <submittedName>
        <fullName evidence="7">Transposase</fullName>
    </submittedName>
</protein>
<evidence type="ECO:0000313" key="8">
    <source>
        <dbReference type="Proteomes" id="UP000188388"/>
    </source>
</evidence>
<dbReference type="Gene3D" id="3.30.420.10">
    <property type="entry name" value="Ribonuclease H-like superfamily/Ribonuclease H"/>
    <property type="match status" value="1"/>
</dbReference>
<dbReference type="InterPro" id="IPR047930">
    <property type="entry name" value="Transpos_IS6"/>
</dbReference>
<keyword evidence="8" id="KW-1185">Reference proteome</keyword>
<evidence type="ECO:0000313" key="7">
    <source>
        <dbReference type="EMBL" id="SIT56780.1"/>
    </source>
</evidence>
<dbReference type="InterPro" id="IPR012337">
    <property type="entry name" value="RNaseH-like_sf"/>
</dbReference>
<feature type="domain" description="DDE" evidence="6">
    <location>
        <begin position="42"/>
        <end position="183"/>
    </location>
</feature>
<evidence type="ECO:0000256" key="5">
    <source>
        <dbReference type="SAM" id="MobiDB-lite"/>
    </source>
</evidence>